<dbReference type="EMBL" id="BAEE01000056">
    <property type="protein sequence ID" value="GAB10266.1"/>
    <property type="molecule type" value="Genomic_DNA"/>
</dbReference>
<organism evidence="1 2">
    <name type="scientific">Gordonia araii NBRC 100433</name>
    <dbReference type="NCBI Taxonomy" id="1073574"/>
    <lineage>
        <taxon>Bacteria</taxon>
        <taxon>Bacillati</taxon>
        <taxon>Actinomycetota</taxon>
        <taxon>Actinomycetes</taxon>
        <taxon>Mycobacteriales</taxon>
        <taxon>Gordoniaceae</taxon>
        <taxon>Gordonia</taxon>
    </lineage>
</organism>
<comment type="caution">
    <text evidence="1">The sequence shown here is derived from an EMBL/GenBank/DDBJ whole genome shotgun (WGS) entry which is preliminary data.</text>
</comment>
<evidence type="ECO:0000313" key="2">
    <source>
        <dbReference type="Proteomes" id="UP000035088"/>
    </source>
</evidence>
<proteinExistence type="predicted"/>
<dbReference type="RefSeq" id="WP_007322341.1">
    <property type="nucleotide sequence ID" value="NZ_BAEE01000056.1"/>
</dbReference>
<reference evidence="1 2" key="1">
    <citation type="submission" date="2011-11" db="EMBL/GenBank/DDBJ databases">
        <title>Whole genome shotgun sequence of Gordonia araii NBRC 100433.</title>
        <authorList>
            <person name="Yoshida Y."/>
            <person name="Hosoyama A."/>
            <person name="Tsuchikane K."/>
            <person name="Katsumata H."/>
            <person name="Yamazaki S."/>
            <person name="Fujita N."/>
        </authorList>
    </citation>
    <scope>NUCLEOTIDE SEQUENCE [LARGE SCALE GENOMIC DNA]</scope>
    <source>
        <strain evidence="1 2">NBRC 100433</strain>
    </source>
</reference>
<dbReference type="Proteomes" id="UP000035088">
    <property type="component" value="Unassembled WGS sequence"/>
</dbReference>
<evidence type="ECO:0008006" key="3">
    <source>
        <dbReference type="Google" id="ProtNLM"/>
    </source>
</evidence>
<evidence type="ECO:0000313" key="1">
    <source>
        <dbReference type="EMBL" id="GAB10266.1"/>
    </source>
</evidence>
<dbReference type="STRING" id="1073574.GOARA_056_00130"/>
<sequence>MSESTESATATVPPQDLATAPFSAAIADAERLIATAEFAETDADLAEGYDYLAGSVSAILQLVRAHNKSHPYFVTSTGPYSKMGLDNPDTIYYHAVVEPDATYVVRGKRGSTTDLSFQVLCGEYSADSVPGGDEAFDDRRLTIAEDGSFELTFGPAVDNPPKSYFVLPEGATTLAVREVYSDWDTEERGMVTIERSDTVGTAAEEPSLERMKRRYSTAAKMLTSRINTWFNFPKWFYLDEPVNTFTAPRQTPGGLATQFSSVGHFDLPQDKAMIVTVPRSDAPYQGFQLGSLWYISLDYVNHQTSLNSAQAQVDPDGMIRMVISARNPGVANWVETTGRRRGIIQFRWQRTDSPIGPELGPTAEVVDFDDVAAKLPYYQDNSIDDAGWTARIAARQRAFARRMLA</sequence>
<gene>
    <name evidence="1" type="ORF">GOARA_056_00130</name>
</gene>
<accession>G7H341</accession>
<protein>
    <recommendedName>
        <fullName evidence="3">DUF1214 domain-containing protein</fullName>
    </recommendedName>
</protein>
<dbReference type="OrthoDB" id="3204158at2"/>
<keyword evidence="2" id="KW-1185">Reference proteome</keyword>
<dbReference type="AlphaFoldDB" id="G7H341"/>
<name>G7H341_9ACTN</name>